<gene>
    <name evidence="2" type="ORF">EVOR1521_LOCUS28043</name>
</gene>
<sequence>MQIALGEDQAKPMTLPFPPARSRSTSAGSSAEHVEERTSPARYPKLLDVTRCQGLEETLGEYAAKVHCSSKWPGTPSGLPDIEYPIAWVDALAPISSSCPGSSYGAPPGLEQFAEDQLPNSCPASFFEPPPGLQEIPAWEECQIFIPPVHDVVPPPPSAPPVLPDSLKYSYPEYVSVSMHTAPAEVSVGSLNHADGTCKPCAFMHTKGCQSGADCSFCHLCPPGEKKRRAKLTKQAAKLSEAAGAAVMEAELPMI</sequence>
<dbReference type="Proteomes" id="UP001178507">
    <property type="component" value="Unassembled WGS sequence"/>
</dbReference>
<organism evidence="2 3">
    <name type="scientific">Effrenium voratum</name>
    <dbReference type="NCBI Taxonomy" id="2562239"/>
    <lineage>
        <taxon>Eukaryota</taxon>
        <taxon>Sar</taxon>
        <taxon>Alveolata</taxon>
        <taxon>Dinophyceae</taxon>
        <taxon>Suessiales</taxon>
        <taxon>Symbiodiniaceae</taxon>
        <taxon>Effrenium</taxon>
    </lineage>
</organism>
<dbReference type="EMBL" id="CAUJNA010003610">
    <property type="protein sequence ID" value="CAJ1405968.1"/>
    <property type="molecule type" value="Genomic_DNA"/>
</dbReference>
<reference evidence="2" key="1">
    <citation type="submission" date="2023-08" db="EMBL/GenBank/DDBJ databases">
        <authorList>
            <person name="Chen Y."/>
            <person name="Shah S."/>
            <person name="Dougan E. K."/>
            <person name="Thang M."/>
            <person name="Chan C."/>
        </authorList>
    </citation>
    <scope>NUCLEOTIDE SEQUENCE</scope>
</reference>
<proteinExistence type="predicted"/>
<evidence type="ECO:0000313" key="3">
    <source>
        <dbReference type="Proteomes" id="UP001178507"/>
    </source>
</evidence>
<evidence type="ECO:0000256" key="1">
    <source>
        <dbReference type="SAM" id="MobiDB-lite"/>
    </source>
</evidence>
<protein>
    <recommendedName>
        <fullName evidence="4">C3H1-type domain-containing protein</fullName>
    </recommendedName>
</protein>
<dbReference type="AlphaFoldDB" id="A0AA36NKI7"/>
<evidence type="ECO:0008006" key="4">
    <source>
        <dbReference type="Google" id="ProtNLM"/>
    </source>
</evidence>
<feature type="compositionally biased region" description="Low complexity" evidence="1">
    <location>
        <begin position="20"/>
        <end position="31"/>
    </location>
</feature>
<keyword evidence="3" id="KW-1185">Reference proteome</keyword>
<feature type="region of interest" description="Disordered" evidence="1">
    <location>
        <begin position="1"/>
        <end position="42"/>
    </location>
</feature>
<accession>A0AA36NKI7</accession>
<evidence type="ECO:0000313" key="2">
    <source>
        <dbReference type="EMBL" id="CAJ1405968.1"/>
    </source>
</evidence>
<name>A0AA36NKI7_9DINO</name>
<comment type="caution">
    <text evidence="2">The sequence shown here is derived from an EMBL/GenBank/DDBJ whole genome shotgun (WGS) entry which is preliminary data.</text>
</comment>